<keyword evidence="3" id="KW-1185">Reference proteome</keyword>
<reference evidence="2 3" key="1">
    <citation type="submission" date="2022-06" db="EMBL/GenBank/DDBJ databases">
        <title>Actinoplanes abujensis sp. nov., isolated from Nigerian arid soil.</title>
        <authorList>
            <person name="Ding P."/>
        </authorList>
    </citation>
    <scope>NUCLEOTIDE SEQUENCE [LARGE SCALE GENOMIC DNA]</scope>
    <source>
        <strain evidence="3">TRM88002</strain>
    </source>
</reference>
<gene>
    <name evidence="2" type="ORF">LXN57_26175</name>
</gene>
<accession>A0ABT0Y4U8</accession>
<name>A0ABT0Y4U8_9ACTN</name>
<dbReference type="EMBL" id="JAMQOL010000037">
    <property type="protein sequence ID" value="MCM4081068.1"/>
    <property type="molecule type" value="Genomic_DNA"/>
</dbReference>
<organism evidence="2 3">
    <name type="scientific">Paractinoplanes hotanensis</name>
    <dbReference type="NCBI Taxonomy" id="2906497"/>
    <lineage>
        <taxon>Bacteria</taxon>
        <taxon>Bacillati</taxon>
        <taxon>Actinomycetota</taxon>
        <taxon>Actinomycetes</taxon>
        <taxon>Micromonosporales</taxon>
        <taxon>Micromonosporaceae</taxon>
        <taxon>Paractinoplanes</taxon>
    </lineage>
</organism>
<keyword evidence="1" id="KW-1133">Transmembrane helix</keyword>
<sequence length="103" mass="10993">MNHFDAGCQSALEPNLVIMWRRSGPAGSGEANPILISEKMTIQVGHVRAGAPDAFDDRMRPATAVPTTGEPRRLRLSSTRISIWAAVITAMGAIVAGAFTLFD</sequence>
<dbReference type="Proteomes" id="UP001523216">
    <property type="component" value="Unassembled WGS sequence"/>
</dbReference>
<comment type="caution">
    <text evidence="2">The sequence shown here is derived from an EMBL/GenBank/DDBJ whole genome shotgun (WGS) entry which is preliminary data.</text>
</comment>
<keyword evidence="1" id="KW-0812">Transmembrane</keyword>
<protein>
    <submittedName>
        <fullName evidence="2">Uncharacterized protein</fullName>
    </submittedName>
</protein>
<keyword evidence="1" id="KW-0472">Membrane</keyword>
<proteinExistence type="predicted"/>
<feature type="transmembrane region" description="Helical" evidence="1">
    <location>
        <begin position="81"/>
        <end position="102"/>
    </location>
</feature>
<evidence type="ECO:0000313" key="3">
    <source>
        <dbReference type="Proteomes" id="UP001523216"/>
    </source>
</evidence>
<dbReference type="RefSeq" id="WP_251800862.1">
    <property type="nucleotide sequence ID" value="NZ_JAMQOL010000037.1"/>
</dbReference>
<evidence type="ECO:0000313" key="2">
    <source>
        <dbReference type="EMBL" id="MCM4081068.1"/>
    </source>
</evidence>
<evidence type="ECO:0000256" key="1">
    <source>
        <dbReference type="SAM" id="Phobius"/>
    </source>
</evidence>